<protein>
    <submittedName>
        <fullName evidence="1">Uncharacterized protein</fullName>
    </submittedName>
</protein>
<proteinExistence type="predicted"/>
<sequence length="55" mass="6467">MITILIRIQLLKCESFSFAFRPAGHFHFALRFCANPTFAPMNYAWACMCESDNFW</sequence>
<accession>A0AB39C005</accession>
<dbReference type="EMBL" id="PP926504">
    <property type="protein sequence ID" value="XDJ00057.1"/>
    <property type="molecule type" value="Genomic_DNA"/>
</dbReference>
<name>A0AB39C005_9CAUD</name>
<evidence type="ECO:0000313" key="1">
    <source>
        <dbReference type="EMBL" id="XDJ00057.1"/>
    </source>
</evidence>
<organism evidence="1">
    <name type="scientific">Salmonella phage PMBT36</name>
    <dbReference type="NCBI Taxonomy" id="3229746"/>
    <lineage>
        <taxon>Viruses</taxon>
        <taxon>Duplodnaviria</taxon>
        <taxon>Heunggongvirae</taxon>
        <taxon>Uroviricota</taxon>
        <taxon>Caudoviricetes</taxon>
    </lineage>
</organism>
<reference evidence="1" key="1">
    <citation type="submission" date="2024-06" db="EMBL/GenBank/DDBJ databases">
        <title>This phage originates from the Bacteriophage catalogue of the Bacteriophage Competence Centre, Department of Microbiology und Biotechnology, Max Rubner-Institut, Kiel, Germany.</title>
        <authorList>
            <person name="Sprotte S."/>
            <person name="Brinks E."/>
            <person name="Hille F."/>
        </authorList>
    </citation>
    <scope>NUCLEOTIDE SEQUENCE</scope>
</reference>